<dbReference type="OrthoDB" id="4285266at2"/>
<dbReference type="InterPro" id="IPR010982">
    <property type="entry name" value="Lambda_DNA-bd_dom_sf"/>
</dbReference>
<dbReference type="AlphaFoldDB" id="A0A5B2X5F5"/>
<feature type="domain" description="DUF5753" evidence="1">
    <location>
        <begin position="105"/>
        <end position="278"/>
    </location>
</feature>
<evidence type="ECO:0000313" key="2">
    <source>
        <dbReference type="EMBL" id="KAA2258567.1"/>
    </source>
</evidence>
<dbReference type="GO" id="GO:0003677">
    <property type="term" value="F:DNA binding"/>
    <property type="evidence" value="ECO:0007669"/>
    <property type="project" value="InterPro"/>
</dbReference>
<keyword evidence="3" id="KW-1185">Reference proteome</keyword>
<organism evidence="2 3">
    <name type="scientific">Solihabitans fulvus</name>
    <dbReference type="NCBI Taxonomy" id="1892852"/>
    <lineage>
        <taxon>Bacteria</taxon>
        <taxon>Bacillati</taxon>
        <taxon>Actinomycetota</taxon>
        <taxon>Actinomycetes</taxon>
        <taxon>Pseudonocardiales</taxon>
        <taxon>Pseudonocardiaceae</taxon>
        <taxon>Solihabitans</taxon>
    </lineage>
</organism>
<dbReference type="CDD" id="cd00093">
    <property type="entry name" value="HTH_XRE"/>
    <property type="match status" value="1"/>
</dbReference>
<protein>
    <submittedName>
        <fullName evidence="2">Helix-turn-helix domain-containing protein</fullName>
    </submittedName>
</protein>
<dbReference type="Proteomes" id="UP000323454">
    <property type="component" value="Unassembled WGS sequence"/>
</dbReference>
<evidence type="ECO:0000259" key="1">
    <source>
        <dbReference type="Pfam" id="PF19054"/>
    </source>
</evidence>
<accession>A0A5B2X5F5</accession>
<reference evidence="2 3" key="1">
    <citation type="submission" date="2019-09" db="EMBL/GenBank/DDBJ databases">
        <title>Goodfellowia gen. nov., a new genus of the Pseudonocardineae related to Actinoalloteichus, containing Goodfellowia coeruleoviolacea gen. nov., comb. nov. gen. nov., comb. nov.</title>
        <authorList>
            <person name="Labeda D."/>
        </authorList>
    </citation>
    <scope>NUCLEOTIDE SEQUENCE [LARGE SCALE GENOMIC DNA]</scope>
    <source>
        <strain evidence="2 3">AN110305</strain>
    </source>
</reference>
<reference evidence="2 3" key="2">
    <citation type="submission" date="2019-09" db="EMBL/GenBank/DDBJ databases">
        <authorList>
            <person name="Jin C."/>
        </authorList>
    </citation>
    <scope>NUCLEOTIDE SEQUENCE [LARGE SCALE GENOMIC DNA]</scope>
    <source>
        <strain evidence="2 3">AN110305</strain>
    </source>
</reference>
<dbReference type="InterPro" id="IPR043917">
    <property type="entry name" value="DUF5753"/>
</dbReference>
<dbReference type="Pfam" id="PF13560">
    <property type="entry name" value="HTH_31"/>
    <property type="match status" value="1"/>
</dbReference>
<proteinExistence type="predicted"/>
<name>A0A5B2X5F5_9PSEU</name>
<evidence type="ECO:0000313" key="3">
    <source>
        <dbReference type="Proteomes" id="UP000323454"/>
    </source>
</evidence>
<dbReference type="Pfam" id="PF19054">
    <property type="entry name" value="DUF5753"/>
    <property type="match status" value="1"/>
</dbReference>
<comment type="caution">
    <text evidence="2">The sequence shown here is derived from an EMBL/GenBank/DDBJ whole genome shotgun (WGS) entry which is preliminary data.</text>
</comment>
<dbReference type="EMBL" id="VUOB01000041">
    <property type="protein sequence ID" value="KAA2258567.1"/>
    <property type="molecule type" value="Genomic_DNA"/>
</dbReference>
<gene>
    <name evidence="2" type="ORF">F0L68_22180</name>
</gene>
<sequence length="283" mass="32656">MSLDRDDSRRLALEHTHLQRQLGRSLRDLREHTRMHTTEVAVRVKIDVDKLNRIERGQPPTYHELCAMLDAYGLLYDDWKPYLTRLHHITQRGWWRGYGLPRGHFAGTENDATLVREFQLGLVPEPLQTEPYIRVVLSASRRGRHEQELAIRLRRQQRLTVDDPRRYHVIIDETALAVPLPDPAVARDQLRHILTMAALPTITVQVMLRRAGPHEGRKGTFMVLSFPDPEDRTLLYVPHVTGATCVDNQDDTAAAELLFQHLSTLALTPTDSTRWIERLIAET</sequence>
<dbReference type="RefSeq" id="WP_149851564.1">
    <property type="nucleotide sequence ID" value="NZ_VUOB01000041.1"/>
</dbReference>
<dbReference type="SUPFAM" id="SSF47413">
    <property type="entry name" value="lambda repressor-like DNA-binding domains"/>
    <property type="match status" value="1"/>
</dbReference>
<dbReference type="InterPro" id="IPR001387">
    <property type="entry name" value="Cro/C1-type_HTH"/>
</dbReference>
<dbReference type="Gene3D" id="1.10.260.40">
    <property type="entry name" value="lambda repressor-like DNA-binding domains"/>
    <property type="match status" value="1"/>
</dbReference>